<comment type="similarity">
    <text evidence="2">Belongs to the ABC transporter superfamily. ABCC family. Conjugate transporter (TC 3.A.1.208) subfamily.</text>
</comment>
<protein>
    <recommendedName>
        <fullName evidence="11">ABC-type glutathione-S-conjugate transporter</fullName>
        <ecNumber evidence="11">7.6.2.3</ecNumber>
    </recommendedName>
</protein>
<name>T1KDY0_TETUR</name>
<dbReference type="GO" id="GO:0005774">
    <property type="term" value="C:vacuolar membrane"/>
    <property type="evidence" value="ECO:0007669"/>
    <property type="project" value="UniProtKB-SubCell"/>
</dbReference>
<feature type="transmembrane region" description="Helical" evidence="14">
    <location>
        <begin position="1006"/>
        <end position="1028"/>
    </location>
</feature>
<keyword evidence="5 14" id="KW-0812">Transmembrane</keyword>
<evidence type="ECO:0000256" key="1">
    <source>
        <dbReference type="ARBA" id="ARBA00004128"/>
    </source>
</evidence>
<evidence type="ECO:0000256" key="8">
    <source>
        <dbReference type="ARBA" id="ARBA00022840"/>
    </source>
</evidence>
<keyword evidence="8" id="KW-0067">ATP-binding</keyword>
<evidence type="ECO:0000256" key="3">
    <source>
        <dbReference type="ARBA" id="ARBA00022448"/>
    </source>
</evidence>
<evidence type="ECO:0000256" key="2">
    <source>
        <dbReference type="ARBA" id="ARBA00009726"/>
    </source>
</evidence>
<dbReference type="Pfam" id="PF24357">
    <property type="entry name" value="TMD0_ABC"/>
    <property type="match status" value="1"/>
</dbReference>
<reference evidence="17" key="2">
    <citation type="submission" date="2015-06" db="UniProtKB">
        <authorList>
            <consortium name="EnsemblMetazoa"/>
        </authorList>
    </citation>
    <scope>IDENTIFICATION</scope>
</reference>
<dbReference type="PANTHER" id="PTHR24223:SF443">
    <property type="entry name" value="MULTIDRUG-RESISTANCE LIKE PROTEIN 1, ISOFORM I"/>
    <property type="match status" value="1"/>
</dbReference>
<proteinExistence type="inferred from homology"/>
<dbReference type="HOGENOM" id="CLU_000604_27_3_1"/>
<dbReference type="eggNOG" id="KOG0054">
    <property type="taxonomic scope" value="Eukaryota"/>
</dbReference>
<feature type="transmembrane region" description="Helical" evidence="14">
    <location>
        <begin position="1193"/>
        <end position="1210"/>
    </location>
</feature>
<dbReference type="KEGG" id="tut:107363063"/>
<organism evidence="17 18">
    <name type="scientific">Tetranychus urticae</name>
    <name type="common">Two-spotted spider mite</name>
    <dbReference type="NCBI Taxonomy" id="32264"/>
    <lineage>
        <taxon>Eukaryota</taxon>
        <taxon>Metazoa</taxon>
        <taxon>Ecdysozoa</taxon>
        <taxon>Arthropoda</taxon>
        <taxon>Chelicerata</taxon>
        <taxon>Arachnida</taxon>
        <taxon>Acari</taxon>
        <taxon>Acariformes</taxon>
        <taxon>Trombidiformes</taxon>
        <taxon>Prostigmata</taxon>
        <taxon>Eleutherengona</taxon>
        <taxon>Raphignathae</taxon>
        <taxon>Tetranychoidea</taxon>
        <taxon>Tetranychidae</taxon>
        <taxon>Tetranychus</taxon>
    </lineage>
</organism>
<reference evidence="18" key="1">
    <citation type="submission" date="2011-08" db="EMBL/GenBank/DDBJ databases">
        <authorList>
            <person name="Rombauts S."/>
        </authorList>
    </citation>
    <scope>NUCLEOTIDE SEQUENCE</scope>
    <source>
        <strain evidence="18">London</strain>
    </source>
</reference>
<dbReference type="SMART" id="SM00382">
    <property type="entry name" value="AAA"/>
    <property type="match status" value="2"/>
</dbReference>
<dbReference type="CDD" id="cd03250">
    <property type="entry name" value="ABCC_MRP_domain1"/>
    <property type="match status" value="1"/>
</dbReference>
<accession>T1KDY0</accession>
<dbReference type="InterPro" id="IPR003439">
    <property type="entry name" value="ABC_transporter-like_ATP-bd"/>
</dbReference>
<dbReference type="OMA" id="LWICAPT"/>
<dbReference type="CDD" id="cd18595">
    <property type="entry name" value="ABC_6TM_MRP1_2_3_6_D1_like"/>
    <property type="match status" value="1"/>
</dbReference>
<evidence type="ECO:0000256" key="9">
    <source>
        <dbReference type="ARBA" id="ARBA00022989"/>
    </source>
</evidence>
<dbReference type="PROSITE" id="PS50893">
    <property type="entry name" value="ABC_TRANSPORTER_2"/>
    <property type="match status" value="2"/>
</dbReference>
<dbReference type="CDD" id="cd03244">
    <property type="entry name" value="ABCC_MRP_domain2"/>
    <property type="match status" value="1"/>
</dbReference>
<dbReference type="GO" id="GO:0016887">
    <property type="term" value="F:ATP hydrolysis activity"/>
    <property type="evidence" value="ECO:0007669"/>
    <property type="project" value="InterPro"/>
</dbReference>
<dbReference type="FunFam" id="3.40.50.300:FF:000074">
    <property type="entry name" value="Multidrug resistance-associated protein 5 isoform 1"/>
    <property type="match status" value="1"/>
</dbReference>
<dbReference type="InterPro" id="IPR050173">
    <property type="entry name" value="ABC_transporter_C-like"/>
</dbReference>
<evidence type="ECO:0000256" key="10">
    <source>
        <dbReference type="ARBA" id="ARBA00023136"/>
    </source>
</evidence>
<dbReference type="EC" id="7.6.2.3" evidence="11"/>
<dbReference type="PROSITE" id="PS50929">
    <property type="entry name" value="ABC_TM1F"/>
    <property type="match status" value="2"/>
</dbReference>
<feature type="transmembrane region" description="Helical" evidence="14">
    <location>
        <begin position="1102"/>
        <end position="1122"/>
    </location>
</feature>
<dbReference type="SUPFAM" id="SSF52540">
    <property type="entry name" value="P-loop containing nucleoside triphosphate hydrolases"/>
    <property type="match status" value="2"/>
</dbReference>
<feature type="region of interest" description="Disordered" evidence="13">
    <location>
        <begin position="905"/>
        <end position="926"/>
    </location>
</feature>
<feature type="transmembrane region" description="Helical" evidence="14">
    <location>
        <begin position="953"/>
        <end position="975"/>
    </location>
</feature>
<feature type="transmembrane region" description="Helical" evidence="14">
    <location>
        <begin position="308"/>
        <end position="326"/>
    </location>
</feature>
<dbReference type="InterPro" id="IPR017871">
    <property type="entry name" value="ABC_transporter-like_CS"/>
</dbReference>
<feature type="transmembrane region" description="Helical" evidence="14">
    <location>
        <begin position="110"/>
        <end position="129"/>
    </location>
</feature>
<keyword evidence="10 14" id="KW-0472">Membrane</keyword>
<dbReference type="SUPFAM" id="SSF90123">
    <property type="entry name" value="ABC transporter transmembrane region"/>
    <property type="match status" value="2"/>
</dbReference>
<evidence type="ECO:0000313" key="17">
    <source>
        <dbReference type="EnsemblMetazoa" id="tetur09g04610.1"/>
    </source>
</evidence>
<dbReference type="EnsemblMetazoa" id="tetur09g04610.1">
    <property type="protein sequence ID" value="tetur09g04610.1"/>
    <property type="gene ID" value="tetur09g04610"/>
</dbReference>
<keyword evidence="9 14" id="KW-1133">Transmembrane helix</keyword>
<evidence type="ECO:0000256" key="7">
    <source>
        <dbReference type="ARBA" id="ARBA00022741"/>
    </source>
</evidence>
<feature type="transmembrane region" description="Helical" evidence="14">
    <location>
        <begin position="429"/>
        <end position="451"/>
    </location>
</feature>
<dbReference type="FunFam" id="3.40.50.300:FF:000997">
    <property type="entry name" value="Multidrug resistance-associated protein 1"/>
    <property type="match status" value="1"/>
</dbReference>
<evidence type="ECO:0000256" key="14">
    <source>
        <dbReference type="SAM" id="Phobius"/>
    </source>
</evidence>
<dbReference type="PROSITE" id="PS00211">
    <property type="entry name" value="ABC_TRANSPORTER_1"/>
    <property type="match status" value="1"/>
</dbReference>
<feature type="domain" description="ABC transporter" evidence="15">
    <location>
        <begin position="1281"/>
        <end position="1515"/>
    </location>
</feature>
<evidence type="ECO:0000256" key="4">
    <source>
        <dbReference type="ARBA" id="ARBA00022554"/>
    </source>
</evidence>
<evidence type="ECO:0000256" key="11">
    <source>
        <dbReference type="ARBA" id="ARBA00024220"/>
    </source>
</evidence>
<evidence type="ECO:0000256" key="6">
    <source>
        <dbReference type="ARBA" id="ARBA00022737"/>
    </source>
</evidence>
<evidence type="ECO:0000256" key="13">
    <source>
        <dbReference type="SAM" id="MobiDB-lite"/>
    </source>
</evidence>
<dbReference type="FunFam" id="1.20.1560.10:FF:000020">
    <property type="entry name" value="ABC metal ion transporter"/>
    <property type="match status" value="1"/>
</dbReference>
<dbReference type="Pfam" id="PF00005">
    <property type="entry name" value="ABC_tran"/>
    <property type="match status" value="2"/>
</dbReference>
<feature type="transmembrane region" description="Helical" evidence="14">
    <location>
        <begin position="353"/>
        <end position="378"/>
    </location>
</feature>
<dbReference type="InterPro" id="IPR036640">
    <property type="entry name" value="ABC1_TM_sf"/>
</dbReference>
<feature type="transmembrane region" description="Helical" evidence="14">
    <location>
        <begin position="141"/>
        <end position="160"/>
    </location>
</feature>
<dbReference type="InterPro" id="IPR056227">
    <property type="entry name" value="TMD0_ABC"/>
</dbReference>
<feature type="transmembrane region" description="Helical" evidence="14">
    <location>
        <begin position="77"/>
        <end position="98"/>
    </location>
</feature>
<dbReference type="Pfam" id="PF00664">
    <property type="entry name" value="ABC_membrane"/>
    <property type="match status" value="2"/>
</dbReference>
<feature type="domain" description="ABC transmembrane type-1" evidence="16">
    <location>
        <begin position="318"/>
        <end position="599"/>
    </location>
</feature>
<dbReference type="EMBL" id="CAEY01002033">
    <property type="status" value="NOT_ANNOTATED_CDS"/>
    <property type="molecule type" value="Genomic_DNA"/>
</dbReference>
<feature type="transmembrane region" description="Helical" evidence="14">
    <location>
        <begin position="39"/>
        <end position="56"/>
    </location>
</feature>
<feature type="transmembrane region" description="Helical" evidence="14">
    <location>
        <begin position="172"/>
        <end position="195"/>
    </location>
</feature>
<dbReference type="InterPro" id="IPR003593">
    <property type="entry name" value="AAA+_ATPase"/>
</dbReference>
<dbReference type="CDD" id="cd18603">
    <property type="entry name" value="ABC_6TM_MRP1_2_3_6_D2_like"/>
    <property type="match status" value="1"/>
</dbReference>
<dbReference type="Gene3D" id="1.20.1560.10">
    <property type="entry name" value="ABC transporter type 1, transmembrane domain"/>
    <property type="match status" value="2"/>
</dbReference>
<dbReference type="GO" id="GO:0015431">
    <property type="term" value="F:ABC-type glutathione S-conjugate transporter activity"/>
    <property type="evidence" value="ECO:0007669"/>
    <property type="project" value="UniProtKB-EC"/>
</dbReference>
<keyword evidence="4" id="KW-0926">Vacuole</keyword>
<keyword evidence="3" id="KW-0813">Transport</keyword>
<feature type="domain" description="ABC transmembrane type-1" evidence="16">
    <location>
        <begin position="963"/>
        <end position="1244"/>
    </location>
</feature>
<keyword evidence="6" id="KW-0677">Repeat</keyword>
<comment type="subcellular location">
    <subcellularLocation>
        <location evidence="1">Vacuole membrane</location>
        <topology evidence="1">Multi-pass membrane protein</topology>
    </subcellularLocation>
</comment>
<evidence type="ECO:0000259" key="15">
    <source>
        <dbReference type="PROSITE" id="PS50893"/>
    </source>
</evidence>
<evidence type="ECO:0000313" key="18">
    <source>
        <dbReference type="Proteomes" id="UP000015104"/>
    </source>
</evidence>
<dbReference type="InterPro" id="IPR027417">
    <property type="entry name" value="P-loop_NTPase"/>
</dbReference>
<dbReference type="OrthoDB" id="6412548at2759"/>
<feature type="domain" description="ABC transporter" evidence="15">
    <location>
        <begin position="667"/>
        <end position="893"/>
    </location>
</feature>
<dbReference type="PANTHER" id="PTHR24223">
    <property type="entry name" value="ATP-BINDING CASSETTE SUB-FAMILY C"/>
    <property type="match status" value="1"/>
</dbReference>
<feature type="transmembrane region" description="Helical" evidence="14">
    <location>
        <begin position="534"/>
        <end position="563"/>
    </location>
</feature>
<evidence type="ECO:0000259" key="16">
    <source>
        <dbReference type="PROSITE" id="PS50929"/>
    </source>
</evidence>
<dbReference type="InterPro" id="IPR011527">
    <property type="entry name" value="ABC1_TM_dom"/>
</dbReference>
<feature type="transmembrane region" description="Helical" evidence="14">
    <location>
        <begin position="457"/>
        <end position="478"/>
    </location>
</feature>
<sequence length="1521" mass="172865">MDHKQVYLESLCGDSPFWDYNLSWNSTAPKLTRCFHQTILNWLPTTFLWLFSVYELTRTARIKKKPIPWNKQNRSRLILSLSCILINTLQLFNIIYRYFNSSDQPTPSDFYAPLLNIASFTLVTLFLYYQRLRGIHTSPVIWIYMFLQALCTFLINYQTWVDAAEYTSSEIVLFNVYFIVIALLFIVTSFADAVASPEDHELSTKQEQEHKKKISPEYRASFLNQLTFWWFNEMAILGWRKDLTTKDLWELRDDLKTENLIKPFESRFEEALLKAKKKSTQKLQLNGNTDKSPTDEAVKVKKVNFIPIFARIFGSYFIVGSFFKLIQDICQFVTPQLLKSLINFTQNPKEPAWHGFAIAFAMFAVSTIQSIFVNHYFYRMFMTGMQVSSTLTATIYKKSLNLGDKAKKEVTSGEIVNLMAVDAKRFLDLIPFINLIWSAPLQIVLAIYFLYLELGYSALFGLLVMILLIPFNGYIASVSRNMQIKLMKQKDERVKFMNEILSGIKIIKFYAWEKSFLQHVTGLRNKELQHLKNISYLGCASSFLWICAPTMVSVTTFAAYVLIQGETLTAQKAFVSLSLFNILRFPLTMLPQLITFYIMASVSIKRINNFLSYDDLDPYVTRNDEIDAISVEDACFKWGKKIEEKKEAKTKRRFLFKKSRKVEVDVNENGEISTALLNDEPTLQKINIRVKTGSFVAIVGSVGSGKSSLLSAILGEMEKVKGRININGKLRIAYVAQQAWIQNATLRDNILFGKPFDKTKYDKVIAACALGPDLAYLPGGDETEIGEKGINLSGGQKQRVSLARACYSDSDLYILDDPLSAVDAHVAKHIFKNVLSSKSGLLRNKTRVLVTNKLDILSKVDSIYVLTNGKISETGTFKELMDSKGDFSELVEQFTNRAAEQEEIEESFNESLDRKESLKESTSSAPVDNKNKKLIEVETAETGKVRWAVYFEYFKMVSVLWFIMIILSLITSNGFSLGSNVWLSSWTSDSDNANYTLDHTKMRLEVYGALGLGQGIVTFIGSWLLVVGTIRASVGFHRDLLYQIFRSPMSFFDTTPTGRIVNRFSKDIDTVDSIIPQNLRSWLLCFFQVLSTFVIISYSTPLFIIALVPICCVYAFIQRIYVASSRQLKRLESVTRSPIYSHFGETLNGVSTIRAFDVSDRFIQESADKVDHNLCCYYPNAIANRWLGIRLEFCGNMILLFAALFAVFSRKQLDSGTVGLSVSYALSITATLNWLVRMSSELETNIVAVERILEYCKIQSEADWYEAKVKPDDSWPEKGSIKFNNYETRYREGTELVLKGITADIKSKEKVGIVGRTGAGKSTVTLSLFRLIEPAGGNIFIDQYNISDLPLHPLRSRLAIIPQDPVLFGGKLRFNLDPFNIYSDNEIWDALSHAHLKDFVSNTGEGLDYSIAEEGKNLSVGQRQLLCLARALLKKPKILFLDEATAAIDLETDSLIQKTIRSEFKDCTILTIAHRLNTIMDSDRVLVLDKGKVAEFDTPEALLDKKDSIFYSLAKEANLVL</sequence>
<dbReference type="GO" id="GO:0000323">
    <property type="term" value="C:lytic vacuole"/>
    <property type="evidence" value="ECO:0007669"/>
    <property type="project" value="UniProtKB-ARBA"/>
</dbReference>
<gene>
    <name evidence="17" type="primary">107363063</name>
</gene>
<evidence type="ECO:0000256" key="5">
    <source>
        <dbReference type="ARBA" id="ARBA00022692"/>
    </source>
</evidence>
<keyword evidence="7" id="KW-0547">Nucleotide-binding</keyword>
<dbReference type="Proteomes" id="UP000015104">
    <property type="component" value="Unassembled WGS sequence"/>
</dbReference>
<comment type="catalytic activity">
    <reaction evidence="12">
        <text>leukotriene C4(in) + ATP + H2O = leukotriene C4(out) + ADP + phosphate + H(+)</text>
        <dbReference type="Rhea" id="RHEA:38963"/>
        <dbReference type="ChEBI" id="CHEBI:15377"/>
        <dbReference type="ChEBI" id="CHEBI:15378"/>
        <dbReference type="ChEBI" id="CHEBI:30616"/>
        <dbReference type="ChEBI" id="CHEBI:43474"/>
        <dbReference type="ChEBI" id="CHEBI:57973"/>
        <dbReference type="ChEBI" id="CHEBI:456216"/>
    </reaction>
    <physiologicalReaction direction="left-to-right" evidence="12">
        <dbReference type="Rhea" id="RHEA:38964"/>
    </physiologicalReaction>
</comment>
<dbReference type="Gene3D" id="3.40.50.300">
    <property type="entry name" value="P-loop containing nucleotide triphosphate hydrolases"/>
    <property type="match status" value="2"/>
</dbReference>
<evidence type="ECO:0000256" key="12">
    <source>
        <dbReference type="ARBA" id="ARBA00047523"/>
    </source>
</evidence>
<keyword evidence="18" id="KW-1185">Reference proteome</keyword>
<feature type="transmembrane region" description="Helical" evidence="14">
    <location>
        <begin position="583"/>
        <end position="604"/>
    </location>
</feature>
<dbReference type="GO" id="GO:0005524">
    <property type="term" value="F:ATP binding"/>
    <property type="evidence" value="ECO:0007669"/>
    <property type="project" value="UniProtKB-KW"/>
</dbReference>
<dbReference type="FunFam" id="1.20.1560.10:FF:000001">
    <property type="entry name" value="ATP-binding cassette subfamily C member 1"/>
    <property type="match status" value="1"/>
</dbReference>